<dbReference type="GO" id="GO:0005884">
    <property type="term" value="C:actin filament"/>
    <property type="evidence" value="ECO:0007669"/>
    <property type="project" value="TreeGrafter"/>
</dbReference>
<dbReference type="InterPro" id="IPR015425">
    <property type="entry name" value="FH2_Formin"/>
</dbReference>
<feature type="region of interest" description="Disordered" evidence="2">
    <location>
        <begin position="1304"/>
        <end position="1342"/>
    </location>
</feature>
<dbReference type="InterPro" id="IPR051412">
    <property type="entry name" value="Formin_Homology_Diaphanous_sf"/>
</dbReference>
<feature type="compositionally biased region" description="Basic and acidic residues" evidence="2">
    <location>
        <begin position="1923"/>
        <end position="1934"/>
    </location>
</feature>
<gene>
    <name evidence="4" type="ORF">Cvel_14084.t1.CR2</name>
</gene>
<feature type="compositionally biased region" description="Basic and acidic residues" evidence="2">
    <location>
        <begin position="1680"/>
        <end position="1692"/>
    </location>
</feature>
<feature type="compositionally biased region" description="Low complexity" evidence="2">
    <location>
        <begin position="978"/>
        <end position="1001"/>
    </location>
</feature>
<evidence type="ECO:0000313" key="4">
    <source>
        <dbReference type="EMBL" id="CUC10973.1"/>
    </source>
</evidence>
<feature type="compositionally biased region" description="Low complexity" evidence="2">
    <location>
        <begin position="821"/>
        <end position="861"/>
    </location>
</feature>
<evidence type="ECO:0000256" key="2">
    <source>
        <dbReference type="SAM" id="MobiDB-lite"/>
    </source>
</evidence>
<evidence type="ECO:0000256" key="1">
    <source>
        <dbReference type="SAM" id="Coils"/>
    </source>
</evidence>
<feature type="compositionally biased region" description="Pro residues" evidence="2">
    <location>
        <begin position="957"/>
        <end position="977"/>
    </location>
</feature>
<feature type="region of interest" description="Disordered" evidence="2">
    <location>
        <begin position="685"/>
        <end position="1022"/>
    </location>
</feature>
<feature type="region of interest" description="Disordered" evidence="2">
    <location>
        <begin position="416"/>
        <end position="612"/>
    </location>
</feature>
<keyword evidence="1" id="KW-0175">Coiled coil</keyword>
<feature type="compositionally biased region" description="Low complexity" evidence="2">
    <location>
        <begin position="685"/>
        <end position="702"/>
    </location>
</feature>
<dbReference type="Gene3D" id="1.20.58.2220">
    <property type="entry name" value="Formin, FH2 domain"/>
    <property type="match status" value="1"/>
</dbReference>
<feature type="region of interest" description="Disordered" evidence="2">
    <location>
        <begin position="129"/>
        <end position="221"/>
    </location>
</feature>
<feature type="domain" description="FH2" evidence="3">
    <location>
        <begin position="1013"/>
        <end position="1484"/>
    </location>
</feature>
<feature type="compositionally biased region" description="Basic and acidic residues" evidence="2">
    <location>
        <begin position="1510"/>
        <end position="1527"/>
    </location>
</feature>
<feature type="compositionally biased region" description="Low complexity" evidence="2">
    <location>
        <begin position="534"/>
        <end position="545"/>
    </location>
</feature>
<dbReference type="EMBL" id="CDMZ01005941">
    <property type="protein sequence ID" value="CUC10973.1"/>
    <property type="molecule type" value="Genomic_DNA"/>
</dbReference>
<dbReference type="InterPro" id="IPR042201">
    <property type="entry name" value="FH2_Formin_sf"/>
</dbReference>
<dbReference type="PANTHER" id="PTHR45691">
    <property type="entry name" value="PROTEIN DIAPHANOUS"/>
    <property type="match status" value="1"/>
</dbReference>
<dbReference type="PANTHER" id="PTHR45691:SF6">
    <property type="entry name" value="PROTEIN DIAPHANOUS"/>
    <property type="match status" value="1"/>
</dbReference>
<accession>A0A0K6SBE1</accession>
<feature type="compositionally biased region" description="Polar residues" evidence="2">
    <location>
        <begin position="1877"/>
        <end position="1887"/>
    </location>
</feature>
<dbReference type="SUPFAM" id="SSF101447">
    <property type="entry name" value="Formin homology 2 domain (FH2 domain)"/>
    <property type="match status" value="1"/>
</dbReference>
<feature type="compositionally biased region" description="Basic and acidic residues" evidence="2">
    <location>
        <begin position="421"/>
        <end position="433"/>
    </location>
</feature>
<reference evidence="4" key="1">
    <citation type="submission" date="2014-11" db="EMBL/GenBank/DDBJ databases">
        <title>Molecular phylogeny of cliff fern family Woodsiaceae with morphological implications.</title>
        <authorList>
            <person name="Shao Y.-Z."/>
            <person name="Wei R."/>
            <person name="Zhang X.-C."/>
        </authorList>
    </citation>
    <scope>NUCLEOTIDE SEQUENCE</scope>
</reference>
<dbReference type="GO" id="GO:0030041">
    <property type="term" value="P:actin filament polymerization"/>
    <property type="evidence" value="ECO:0007669"/>
    <property type="project" value="TreeGrafter"/>
</dbReference>
<dbReference type="Pfam" id="PF02181">
    <property type="entry name" value="FH2"/>
    <property type="match status" value="1"/>
</dbReference>
<feature type="compositionally biased region" description="Basic and acidic residues" evidence="2">
    <location>
        <begin position="168"/>
        <end position="183"/>
    </location>
</feature>
<feature type="compositionally biased region" description="Polar residues" evidence="2">
    <location>
        <begin position="1558"/>
        <end position="1567"/>
    </location>
</feature>
<feature type="compositionally biased region" description="Basic and acidic residues" evidence="2">
    <location>
        <begin position="546"/>
        <end position="566"/>
    </location>
</feature>
<sequence length="1980" mass="207905">MVSRDEEVLSNGGTPDMCPSMVALQAELDREKDLRVNLEREIVSLKNMLGDKIEAAEEQQSEIESLKAEIQQLQSGALCPLRASSSDLEEGDGEEEHRLSAPLQANGQPSPVAVVTVSVQTDHSVFETERDASAADGACSHEGNGEAKFRREETELSAEAPSCVFQDALEREGGEDGGRKEGAPSEGWRSPVGLSAAASPRDGDGGRGGADGLPVGPSEPMAACVEGEKENKVKEADDEMSLSARYCEASAKIENGSILRESAEESLNFCLGGGMSSPRDYRGGDDSGTLGDLDLLTRSLRKAREAHVMVLHAVDQLTEVIHDASPIWDEQNRSWILRRGTKFLPTCILTMACASKELYGCLHILVSGVRRVGLLAFLARLGGGVRESMRSGMGLWRSHATGAAVEEGSMWYSKLQQVQGELERERSRGEEPGRQQAPTENSEDLPSSPAAGDRAAGAPVGEGPGGAQAAYRSPQQETEGETETDSIRFSSGEKDRTGVHQGIQMVIRSPQVESRPENSVSAIPKEDVGAEKGSSSSSSSSASCEEGGRQAGEERQNLPSKDKEGGEQGVSSSVPPAAAAAAAAAEATQPPAASNPTGAPEGGGGRNAAKDRPKVVLSKTLYKLAKQLINLVVVENTEQQSSGSTGPEHRFQSVWSLVEAMRSHLMTAAGLTPQDLAQGSQITALPYSPATTPSPASAAATPSSPPQTTPLPAAKSRLPLRAAGTPPGPSDSQAGAVSNQPSESPAPPPSTPNEPSKQEDSLSSSQQPPAAGPAKLPAAKVKLGLRAPPSKTPTPMPSTAASTTEDSPLPKAKVKLPMKSAPPTAAGSASSSSSSSASSSTEPASASAALETAAPSVSPSATPKPKPRPLPLKKAPPSPGQAPPTAAPGTAPTASAKPKLATGKPPSKAAGAPPVASTETGEPEQEPKGKLPLAQGKKLPMAPKERLPMKGGGVGGPPGPPPPGGKLPSAPGPPPPSSSSGGPPKAKGGKVPPRGKAAAAPEFPPDLIARASGDPPPKEVKPRSRVQWVALNHSRWKDSLWHSFLRDEKSKHWIVPGREPESLNPLLRKGVKFWFNQSAAVSLFFVAAKGGGGEGTKGKEAGDGNDGKGTGAELILGTKKVQAIEIMLRANKIPQTVDEIRNTLELADGEGKGGVTLDTLHQLFKLWPEGEELTKMQEQTPEQREKLGKADAYMCDLLKIKRHQQKLNTYTWLQTHAEELRHLTVEVRSYSACLDKLRGSHIFQALLFLVLRLGNLINHNSPRGGCVGFGLESLEVILDFPSADKTSTLQDFLMEIISTHIHAPPPSASGGGAHHGVGGGVPMPSLSMSGSGRHQPPPDPTVPTAAWKQLEKEIEGCKAAAKMDTGEQKGRMNQLKEKTNAVRDEMDIPEVSSFYSDEYRMRIRRALEAAYGQLNLLAELFLDVEKKGTELQTWLGCRTDANALKEALNKVASLYDRLHKARKVMCVAHMKKEEAEARARQRASRRSSSATAASKNTEGDSPPALPGLSSRRDLRGGKGHRQNDFLRKGTGTGGNPVAAPLGAGEFSSDLFPVRESDLSPSSENHTASGKGGAYPPSAVGRPTVVLDACGFGSSGSSSTRRGQEWDKPWNDIGNSEGRPTPLPSPSAPHPLESPTALLGSPLGPHGQQDTAEGRLYSRSSRERDGVGSGQTFGLSSFPSHQKERERRQRKEGFSPSEPLREPCALMHLGTKRETEQASAGPVGVSSPPPNPAPDMYFGRTTNELLHPFGQMNPPSPTEQPDAHSPCAHSHTSSAYGPPPPTQAADRDAGFRGTDMIGSPYGTQMDMTVEFPPFSHKRGGSTGSSRRSGGTPVENKGSGSRGQRDWERKVRGDVDRTSEASGGGGRSGRCAPPGAVSPTVSVSSSQKGIRQGGASGALDRGPRSLHGSSQFYPSRQPYGPSDRGPNDPHALEGSHENVGQQNGGGSGSSNQMRQRRGGSGSTSFAGGEFLGGGVNGNHRAD</sequence>
<dbReference type="VEuPathDB" id="CryptoDB:Cvel_14084"/>
<feature type="compositionally biased region" description="Low complexity" evidence="2">
    <location>
        <begin position="575"/>
        <end position="592"/>
    </location>
</feature>
<feature type="compositionally biased region" description="Low complexity" evidence="2">
    <location>
        <begin position="768"/>
        <end position="789"/>
    </location>
</feature>
<dbReference type="SMART" id="SM00498">
    <property type="entry name" value="FH2"/>
    <property type="match status" value="1"/>
</dbReference>
<feature type="compositionally biased region" description="Pro residues" evidence="2">
    <location>
        <begin position="862"/>
        <end position="886"/>
    </location>
</feature>
<feature type="compositionally biased region" description="Basic and acidic residues" evidence="2">
    <location>
        <begin position="143"/>
        <end position="154"/>
    </location>
</feature>
<dbReference type="PROSITE" id="PS51444">
    <property type="entry name" value="FH2"/>
    <property type="match status" value="1"/>
</dbReference>
<name>A0A0K6SBE1_9ALVE</name>
<feature type="compositionally biased region" description="Low complexity" evidence="2">
    <location>
        <begin position="887"/>
        <end position="917"/>
    </location>
</feature>
<feature type="compositionally biased region" description="Basic and acidic residues" evidence="2">
    <location>
        <begin position="1096"/>
        <end position="1106"/>
    </location>
</feature>
<feature type="compositionally biased region" description="Gly residues" evidence="2">
    <location>
        <begin position="1309"/>
        <end position="1321"/>
    </location>
</feature>
<organism evidence="4">
    <name type="scientific">Chromera velia CCMP2878</name>
    <dbReference type="NCBI Taxonomy" id="1169474"/>
    <lineage>
        <taxon>Eukaryota</taxon>
        <taxon>Sar</taxon>
        <taxon>Alveolata</taxon>
        <taxon>Colpodellida</taxon>
        <taxon>Chromeraceae</taxon>
        <taxon>Chromera</taxon>
    </lineage>
</organism>
<feature type="region of interest" description="Disordered" evidence="2">
    <location>
        <begin position="1092"/>
        <end position="1111"/>
    </location>
</feature>
<feature type="compositionally biased region" description="Basic and acidic residues" evidence="2">
    <location>
        <begin position="1841"/>
        <end position="1857"/>
    </location>
</feature>
<feature type="coiled-coil region" evidence="1">
    <location>
        <begin position="21"/>
        <end position="76"/>
    </location>
</feature>
<protein>
    <recommendedName>
        <fullName evidence="3">FH2 domain-containing protein</fullName>
    </recommendedName>
</protein>
<proteinExistence type="predicted"/>
<feature type="compositionally biased region" description="Polar residues" evidence="2">
    <location>
        <begin position="1669"/>
        <end position="1679"/>
    </location>
</feature>
<feature type="region of interest" description="Disordered" evidence="2">
    <location>
        <begin position="1475"/>
        <end position="1980"/>
    </location>
</feature>
<feature type="region of interest" description="Disordered" evidence="2">
    <location>
        <begin position="84"/>
        <end position="108"/>
    </location>
</feature>
<evidence type="ECO:0000259" key="3">
    <source>
        <dbReference type="PROSITE" id="PS51444"/>
    </source>
</evidence>